<feature type="transmembrane region" description="Helical" evidence="1">
    <location>
        <begin position="150"/>
        <end position="174"/>
    </location>
</feature>
<keyword evidence="1" id="KW-1133">Transmembrane helix</keyword>
<keyword evidence="3" id="KW-1185">Reference proteome</keyword>
<gene>
    <name evidence="2" type="ORF">QYE77_00025</name>
</gene>
<evidence type="ECO:0000256" key="1">
    <source>
        <dbReference type="SAM" id="Phobius"/>
    </source>
</evidence>
<accession>A0ABU3NIE9</accession>
<keyword evidence="1" id="KW-0472">Membrane</keyword>
<sequence length="195" mass="22097">MRFHYGSIPENKDFNPEAEGWLSIREPGPIAMQVIAIPVALILLAVWAVCLFSIQQDLPPFQAFRADINTLLILLLIIPVHELLHAFTHPGWGTSSNSIIGLWLSKGLFYAHYEGEMSRNRFLLVFVMPLIVLGVLPTLLIMMRPEWTQSLLWISLFGTILASGDLVCVGIIFFQIPRSAVVRNKGWRTYWKPAQ</sequence>
<feature type="transmembrane region" description="Helical" evidence="1">
    <location>
        <begin position="122"/>
        <end position="144"/>
    </location>
</feature>
<dbReference type="Proteomes" id="UP001254165">
    <property type="component" value="Unassembled WGS sequence"/>
</dbReference>
<evidence type="ECO:0000313" key="2">
    <source>
        <dbReference type="EMBL" id="MDT8896636.1"/>
    </source>
</evidence>
<protein>
    <submittedName>
        <fullName evidence="2">DUF3267 domain-containing protein</fullName>
    </submittedName>
</protein>
<name>A0ABU3NIE9_9CHLR</name>
<proteinExistence type="predicted"/>
<reference evidence="2 3" key="1">
    <citation type="submission" date="2023-07" db="EMBL/GenBank/DDBJ databases">
        <title>Novel species of Thermanaerothrix with wide hydrolytic capabilities.</title>
        <authorList>
            <person name="Zayulina K.S."/>
            <person name="Podosokorskaya O.A."/>
            <person name="Elcheninov A.G."/>
        </authorList>
    </citation>
    <scope>NUCLEOTIDE SEQUENCE [LARGE SCALE GENOMIC DNA]</scope>
    <source>
        <strain evidence="2 3">4228-RoL</strain>
    </source>
</reference>
<dbReference type="EMBL" id="JAUHMF010000001">
    <property type="protein sequence ID" value="MDT8896636.1"/>
    <property type="molecule type" value="Genomic_DNA"/>
</dbReference>
<dbReference type="RefSeq" id="WP_315623050.1">
    <property type="nucleotide sequence ID" value="NZ_JAUHMF010000001.1"/>
</dbReference>
<feature type="transmembrane region" description="Helical" evidence="1">
    <location>
        <begin position="30"/>
        <end position="54"/>
    </location>
</feature>
<comment type="caution">
    <text evidence="2">The sequence shown here is derived from an EMBL/GenBank/DDBJ whole genome shotgun (WGS) entry which is preliminary data.</text>
</comment>
<dbReference type="Pfam" id="PF11667">
    <property type="entry name" value="DUF3267"/>
    <property type="match status" value="1"/>
</dbReference>
<evidence type="ECO:0000313" key="3">
    <source>
        <dbReference type="Proteomes" id="UP001254165"/>
    </source>
</evidence>
<organism evidence="2 3">
    <name type="scientific">Thermanaerothrix solaris</name>
    <dbReference type="NCBI Taxonomy" id="3058434"/>
    <lineage>
        <taxon>Bacteria</taxon>
        <taxon>Bacillati</taxon>
        <taxon>Chloroflexota</taxon>
        <taxon>Anaerolineae</taxon>
        <taxon>Anaerolineales</taxon>
        <taxon>Anaerolineaceae</taxon>
        <taxon>Thermanaerothrix</taxon>
    </lineage>
</organism>
<keyword evidence="1" id="KW-0812">Transmembrane</keyword>
<dbReference type="InterPro" id="IPR021683">
    <property type="entry name" value="DUF3267"/>
</dbReference>